<dbReference type="KEGG" id="spsr:EGC80_13400"/>
<dbReference type="InterPro" id="IPR004919">
    <property type="entry name" value="GmrSD_N"/>
</dbReference>
<reference evidence="2 4" key="1">
    <citation type="submission" date="2018-11" db="EMBL/GenBank/DDBJ databases">
        <title>Shewanella sp. M2.</title>
        <authorList>
            <person name="Hwang Y.J."/>
            <person name="Hwang C.Y."/>
        </authorList>
    </citation>
    <scope>NUCLEOTIDE SEQUENCE [LARGE SCALE GENOMIC DNA]</scope>
    <source>
        <strain evidence="2 4">M2</strain>
    </source>
</reference>
<reference evidence="3" key="3">
    <citation type="submission" date="2018-11" db="EMBL/GenBank/DDBJ databases">
        <authorList>
            <person name="Hwang Y.J."/>
            <person name="Hwang C.Y."/>
        </authorList>
    </citation>
    <scope>NUCLEOTIDE SEQUENCE</scope>
    <source>
        <strain evidence="3">R106</strain>
    </source>
</reference>
<dbReference type="EMBL" id="CP034073">
    <property type="protein sequence ID" value="AZG35779.1"/>
    <property type="molecule type" value="Genomic_DNA"/>
</dbReference>
<reference evidence="5" key="2">
    <citation type="submission" date="2018-11" db="EMBL/GenBank/DDBJ databases">
        <title>Shewanella sp. R106.</title>
        <authorList>
            <person name="Hwang Y.J."/>
            <person name="Hwang C.Y."/>
        </authorList>
    </citation>
    <scope>NUCLEOTIDE SEQUENCE [LARGE SCALE GENOMIC DNA]</scope>
    <source>
        <strain evidence="5">R106</strain>
    </source>
</reference>
<dbReference type="Proteomes" id="UP000278855">
    <property type="component" value="Unassembled WGS sequence"/>
</dbReference>
<evidence type="ECO:0000313" key="3">
    <source>
        <dbReference type="EMBL" id="RPA22541.1"/>
    </source>
</evidence>
<gene>
    <name evidence="3" type="ORF">EGC77_21590</name>
    <name evidence="2" type="ORF">EGC80_13400</name>
</gene>
<evidence type="ECO:0000259" key="1">
    <source>
        <dbReference type="Pfam" id="PF03235"/>
    </source>
</evidence>
<evidence type="ECO:0000313" key="4">
    <source>
        <dbReference type="Proteomes" id="UP000273778"/>
    </source>
</evidence>
<dbReference type="Proteomes" id="UP000273778">
    <property type="component" value="Chromosome"/>
</dbReference>
<sequence length="353" mass="40394">MNIIKIQEQLDSNRRSVAFDSYDITLKQLYDMVLEGMVDIAPEYQRHFVWDSNRQSALIESLFLGIPIPSLFMASNRDASWEVIDGLQRLTTILNFIGNDNELKNILIKHEKLKLSGLEKLDSMNGLIYDDLPKSMQFMLQTRPLRITVLNDRSDFNVRYDLFERLNTGGVTLHEQEIRNCVYIGPFNDFIKDLSVNSDFRAVVKMTANAERSGSYEELVLRFFAYHEDAEQFVHSVKGFLNEFMEKKTESFKDKESKELKKIFQNTFKVLRDNLPDGIVRGARKNITPVVLYEAISVGCAKAIGSGENYAPEKLEALLNDPEVKKSTTGATNSKKMVLKRINIVKDTLVNGI</sequence>
<dbReference type="EMBL" id="RKKB01000035">
    <property type="protein sequence ID" value="RPA22541.1"/>
    <property type="molecule type" value="Genomic_DNA"/>
</dbReference>
<proteinExistence type="predicted"/>
<dbReference type="RefSeq" id="WP_124014252.1">
    <property type="nucleotide sequence ID" value="NZ_CP034073.1"/>
</dbReference>
<name>A0A3N4DJZ9_9GAMM</name>
<dbReference type="OrthoDB" id="8094406at2"/>
<evidence type="ECO:0000313" key="2">
    <source>
        <dbReference type="EMBL" id="AZG35779.1"/>
    </source>
</evidence>
<organism evidence="3 5">
    <name type="scientific">Shewanella psychromarinicola</name>
    <dbReference type="NCBI Taxonomy" id="2487742"/>
    <lineage>
        <taxon>Bacteria</taxon>
        <taxon>Pseudomonadati</taxon>
        <taxon>Pseudomonadota</taxon>
        <taxon>Gammaproteobacteria</taxon>
        <taxon>Alteromonadales</taxon>
        <taxon>Shewanellaceae</taxon>
        <taxon>Shewanella</taxon>
    </lineage>
</organism>
<dbReference type="Pfam" id="PF03235">
    <property type="entry name" value="GmrSD_N"/>
    <property type="match status" value="1"/>
</dbReference>
<dbReference type="PANTHER" id="PTHR39639:SF1">
    <property type="entry name" value="DUF262 DOMAIN-CONTAINING PROTEIN"/>
    <property type="match status" value="1"/>
</dbReference>
<dbReference type="AlphaFoldDB" id="A0A3N4DJZ9"/>
<evidence type="ECO:0000313" key="5">
    <source>
        <dbReference type="Proteomes" id="UP000278855"/>
    </source>
</evidence>
<keyword evidence="4" id="KW-1185">Reference proteome</keyword>
<feature type="domain" description="GmrSD restriction endonucleases N-terminal" evidence="1">
    <location>
        <begin position="27"/>
        <end position="183"/>
    </location>
</feature>
<protein>
    <submittedName>
        <fullName evidence="3">DUF262 domain-containing protein</fullName>
    </submittedName>
</protein>
<dbReference type="PANTHER" id="PTHR39639">
    <property type="entry name" value="CHROMOSOME 16, WHOLE GENOME SHOTGUN SEQUENCE"/>
    <property type="match status" value="1"/>
</dbReference>
<accession>A0A3N4DJZ9</accession>